<dbReference type="AlphaFoldDB" id="J4UF16"/>
<comment type="similarity">
    <text evidence="1">Belongs to the protein kinase superfamily. STE Ser/Thr protein kinase family. STE20 subfamily.</text>
</comment>
<evidence type="ECO:0000256" key="3">
    <source>
        <dbReference type="ARBA" id="ARBA00022840"/>
    </source>
</evidence>
<dbReference type="Gene3D" id="3.30.200.20">
    <property type="entry name" value="Phosphorylase Kinase, domain 1"/>
    <property type="match status" value="1"/>
</dbReference>
<protein>
    <submittedName>
        <fullName evidence="5">CAMK family protein kinase</fullName>
    </submittedName>
</protein>
<dbReference type="InParanoid" id="J4UF16"/>
<evidence type="ECO:0000256" key="2">
    <source>
        <dbReference type="ARBA" id="ARBA00022741"/>
    </source>
</evidence>
<gene>
    <name evidence="5" type="ORF">BBA_10076</name>
</gene>
<dbReference type="GO" id="GO:0004672">
    <property type="term" value="F:protein kinase activity"/>
    <property type="evidence" value="ECO:0007669"/>
    <property type="project" value="InterPro"/>
</dbReference>
<dbReference type="InterPro" id="IPR000719">
    <property type="entry name" value="Prot_kinase_dom"/>
</dbReference>
<feature type="domain" description="Protein kinase" evidence="4">
    <location>
        <begin position="42"/>
        <end position="261"/>
    </location>
</feature>
<organism evidence="5 6">
    <name type="scientific">Beauveria bassiana (strain ARSEF 2860)</name>
    <name type="common">White muscardine disease fungus</name>
    <name type="synonym">Tritirachium shiotae</name>
    <dbReference type="NCBI Taxonomy" id="655819"/>
    <lineage>
        <taxon>Eukaryota</taxon>
        <taxon>Fungi</taxon>
        <taxon>Dikarya</taxon>
        <taxon>Ascomycota</taxon>
        <taxon>Pezizomycotina</taxon>
        <taxon>Sordariomycetes</taxon>
        <taxon>Hypocreomycetidae</taxon>
        <taxon>Hypocreales</taxon>
        <taxon>Cordycipitaceae</taxon>
        <taxon>Beauveria</taxon>
    </lineage>
</organism>
<dbReference type="InterPro" id="IPR051931">
    <property type="entry name" value="PAK3-like"/>
</dbReference>
<dbReference type="Gene3D" id="1.10.510.10">
    <property type="entry name" value="Transferase(Phosphotransferase) domain 1"/>
    <property type="match status" value="1"/>
</dbReference>
<dbReference type="PANTHER" id="PTHR45832:SF22">
    <property type="entry name" value="SERINE_THREONINE-PROTEIN KINASE SAMKA-RELATED"/>
    <property type="match status" value="1"/>
</dbReference>
<dbReference type="Proteomes" id="UP000002762">
    <property type="component" value="Unassembled WGS sequence"/>
</dbReference>
<dbReference type="RefSeq" id="XP_008603395.1">
    <property type="nucleotide sequence ID" value="XM_008605173.1"/>
</dbReference>
<keyword evidence="2" id="KW-0547">Nucleotide-binding</keyword>
<evidence type="ECO:0000259" key="4">
    <source>
        <dbReference type="PROSITE" id="PS50011"/>
    </source>
</evidence>
<keyword evidence="5" id="KW-0808">Transferase</keyword>
<dbReference type="InterPro" id="IPR011009">
    <property type="entry name" value="Kinase-like_dom_sf"/>
</dbReference>
<dbReference type="HOGENOM" id="CLU_048008_2_0_1"/>
<dbReference type="STRING" id="655819.J4UF16"/>
<keyword evidence="5" id="KW-0418">Kinase</keyword>
<dbReference type="SUPFAM" id="SSF56112">
    <property type="entry name" value="Protein kinase-like (PK-like)"/>
    <property type="match status" value="1"/>
</dbReference>
<evidence type="ECO:0000256" key="1">
    <source>
        <dbReference type="ARBA" id="ARBA00008874"/>
    </source>
</evidence>
<dbReference type="EMBL" id="JH725234">
    <property type="protein sequence ID" value="EJP60977.1"/>
    <property type="molecule type" value="Genomic_DNA"/>
</dbReference>
<dbReference type="GeneID" id="19893088"/>
<evidence type="ECO:0000313" key="6">
    <source>
        <dbReference type="Proteomes" id="UP000002762"/>
    </source>
</evidence>
<proteinExistence type="inferred from homology"/>
<accession>J4UF16</accession>
<keyword evidence="3" id="KW-0067">ATP-binding</keyword>
<dbReference type="PROSITE" id="PS50011">
    <property type="entry name" value="PROTEIN_KINASE_DOM"/>
    <property type="match status" value="1"/>
</dbReference>
<dbReference type="PANTHER" id="PTHR45832">
    <property type="entry name" value="SERINE/THREONINE-PROTEIN KINASE SAMKA-RELATED-RELATED"/>
    <property type="match status" value="1"/>
</dbReference>
<evidence type="ECO:0000313" key="5">
    <source>
        <dbReference type="EMBL" id="EJP60977.1"/>
    </source>
</evidence>
<dbReference type="GO" id="GO:0005524">
    <property type="term" value="F:ATP binding"/>
    <property type="evidence" value="ECO:0007669"/>
    <property type="project" value="UniProtKB-KW"/>
</dbReference>
<sequence>MANRLQKYASSVSPLKGLTALELGAKAINTLPVRDGLPWNDFARMYTLRLGMNDPVIVAQRTGGPSYDVVFIHHCDKLSRTQIELLQRLQHENLTTVHEIYRQHGSWHIVTEQAARSLQEAVGNPFMDSSMIAAIIGQIVTVLVYLESQGLRHESLTCSDILLHPTGRITLGSYTTGPDRQWTCVYSDTKEDIRRLGCVMMELMDGYVKDGGSVGLDDPSRWSPEAVQFLGATTSVSSAKELLLLFPWNWHRKQSNLAKSS</sequence>
<name>J4UF16_BEAB2</name>
<reference evidence="5 6" key="1">
    <citation type="journal article" date="2012" name="Sci. Rep.">
        <title>Genomic perspectives on the evolution of fungal entomopathogenicity in Beauveria bassiana.</title>
        <authorList>
            <person name="Xiao G."/>
            <person name="Ying S.H."/>
            <person name="Zheng P."/>
            <person name="Wang Z.L."/>
            <person name="Zhang S."/>
            <person name="Xie X.Q."/>
            <person name="Shang Y."/>
            <person name="St Leger R.J."/>
            <person name="Zhao G.P."/>
            <person name="Wang C."/>
            <person name="Feng M.G."/>
        </authorList>
    </citation>
    <scope>NUCLEOTIDE SEQUENCE [LARGE SCALE GENOMIC DNA]</scope>
    <source>
        <strain evidence="5 6">ARSEF 2860</strain>
    </source>
</reference>
<keyword evidence="6" id="KW-1185">Reference proteome</keyword>